<dbReference type="EMBL" id="JAHHHV010000064">
    <property type="protein sequence ID" value="MBW4465912.1"/>
    <property type="molecule type" value="Genomic_DNA"/>
</dbReference>
<comment type="caution">
    <text evidence="2">The sequence shown here is derived from an EMBL/GenBank/DDBJ whole genome shotgun (WGS) entry which is preliminary data.</text>
</comment>
<gene>
    <name evidence="2" type="ORF">KME07_10805</name>
</gene>
<evidence type="ECO:0000259" key="1">
    <source>
        <dbReference type="PROSITE" id="PS51658"/>
    </source>
</evidence>
<dbReference type="Proteomes" id="UP000707356">
    <property type="component" value="Unassembled WGS sequence"/>
</dbReference>
<protein>
    <submittedName>
        <fullName evidence="2">Bifunctional nuclease family protein</fullName>
    </submittedName>
</protein>
<dbReference type="GO" id="GO:0004518">
    <property type="term" value="F:nuclease activity"/>
    <property type="evidence" value="ECO:0007669"/>
    <property type="project" value="InterPro"/>
</dbReference>
<dbReference type="InterPro" id="IPR036104">
    <property type="entry name" value="BFN_sf"/>
</dbReference>
<dbReference type="PROSITE" id="PS51658">
    <property type="entry name" value="BFN"/>
    <property type="match status" value="1"/>
</dbReference>
<dbReference type="AlphaFoldDB" id="A0A951PAX6"/>
<dbReference type="PANTHER" id="PTHR15160">
    <property type="entry name" value="VON HIPPEL-LINDAU PROTEIN"/>
    <property type="match status" value="1"/>
</dbReference>
<sequence length="168" mass="19258">MIEMRVAGIALDAQSRNPIVLLRDASERRQLPIYIGQDQARAIISALENQTPPRPLTHDLMVNMMEEWDMVLERIVIHSLQDNTFYAIMMMRQGEVKKEIDSRPSDAIAIALRTKSPIWVMEEVVADASMPVDRDADEAERQAFRDFLAKLNPDDFKQGGRFSKRDES</sequence>
<dbReference type="PANTHER" id="PTHR15160:SF1">
    <property type="entry name" value="VON HIPPEL-LINDAU DISEASE TUMOR SUPPRESSOR"/>
    <property type="match status" value="1"/>
</dbReference>
<feature type="domain" description="BFN" evidence="1">
    <location>
        <begin position="1"/>
        <end position="132"/>
    </location>
</feature>
<name>A0A951PAX6_9CYAN</name>
<reference evidence="2" key="1">
    <citation type="submission" date="2021-05" db="EMBL/GenBank/DDBJ databases">
        <authorList>
            <person name="Pietrasiak N."/>
            <person name="Ward R."/>
            <person name="Stajich J.E."/>
            <person name="Kurbessoian T."/>
        </authorList>
    </citation>
    <scope>NUCLEOTIDE SEQUENCE</scope>
    <source>
        <strain evidence="2">GSE-TBD4-15B</strain>
    </source>
</reference>
<evidence type="ECO:0000313" key="2">
    <source>
        <dbReference type="EMBL" id="MBW4465912.1"/>
    </source>
</evidence>
<dbReference type="SUPFAM" id="SSF103256">
    <property type="entry name" value="Hypothetical protein TM0160"/>
    <property type="match status" value="1"/>
</dbReference>
<dbReference type="Pfam" id="PF02577">
    <property type="entry name" value="BFN_dom"/>
    <property type="match status" value="1"/>
</dbReference>
<dbReference type="Gene3D" id="3.10.690.10">
    <property type="entry name" value="Bifunctional nuclease domain"/>
    <property type="match status" value="1"/>
</dbReference>
<proteinExistence type="predicted"/>
<dbReference type="InterPro" id="IPR003729">
    <property type="entry name" value="Bi_nuclease_dom"/>
</dbReference>
<organism evidence="2 3">
    <name type="scientific">Pegethrix bostrychoides GSE-TBD4-15B</name>
    <dbReference type="NCBI Taxonomy" id="2839662"/>
    <lineage>
        <taxon>Bacteria</taxon>
        <taxon>Bacillati</taxon>
        <taxon>Cyanobacteriota</taxon>
        <taxon>Cyanophyceae</taxon>
        <taxon>Oculatellales</taxon>
        <taxon>Oculatellaceae</taxon>
        <taxon>Pegethrix</taxon>
    </lineage>
</organism>
<evidence type="ECO:0000313" key="3">
    <source>
        <dbReference type="Proteomes" id="UP000707356"/>
    </source>
</evidence>
<accession>A0A951PAX6</accession>
<reference evidence="2" key="2">
    <citation type="journal article" date="2022" name="Microbiol. Resour. Announc.">
        <title>Metagenome Sequencing to Explore Phylogenomics of Terrestrial Cyanobacteria.</title>
        <authorList>
            <person name="Ward R.D."/>
            <person name="Stajich J.E."/>
            <person name="Johansen J.R."/>
            <person name="Huntemann M."/>
            <person name="Clum A."/>
            <person name="Foster B."/>
            <person name="Foster B."/>
            <person name="Roux S."/>
            <person name="Palaniappan K."/>
            <person name="Varghese N."/>
            <person name="Mukherjee S."/>
            <person name="Reddy T.B.K."/>
            <person name="Daum C."/>
            <person name="Copeland A."/>
            <person name="Chen I.A."/>
            <person name="Ivanova N.N."/>
            <person name="Kyrpides N.C."/>
            <person name="Shapiro N."/>
            <person name="Eloe-Fadrosh E.A."/>
            <person name="Pietrasiak N."/>
        </authorList>
    </citation>
    <scope>NUCLEOTIDE SEQUENCE</scope>
    <source>
        <strain evidence="2">GSE-TBD4-15B</strain>
    </source>
</reference>